<feature type="transmembrane region" description="Helical" evidence="2">
    <location>
        <begin position="12"/>
        <end position="34"/>
    </location>
</feature>
<organism evidence="3 4">
    <name type="scientific">Dietzia aurantiaca</name>
    <dbReference type="NCBI Taxonomy" id="983873"/>
    <lineage>
        <taxon>Bacteria</taxon>
        <taxon>Bacillati</taxon>
        <taxon>Actinomycetota</taxon>
        <taxon>Actinomycetes</taxon>
        <taxon>Mycobacteriales</taxon>
        <taxon>Dietziaceae</taxon>
        <taxon>Dietzia</taxon>
    </lineage>
</organism>
<dbReference type="RefSeq" id="WP_344993098.1">
    <property type="nucleotide sequence ID" value="NZ_BAABCD010000020.1"/>
</dbReference>
<feature type="compositionally biased region" description="Basic and acidic residues" evidence="1">
    <location>
        <begin position="87"/>
        <end position="97"/>
    </location>
</feature>
<evidence type="ECO:0000313" key="4">
    <source>
        <dbReference type="Proteomes" id="UP001595836"/>
    </source>
</evidence>
<keyword evidence="2" id="KW-0812">Transmembrane</keyword>
<name>A0ABV9PVL2_9ACTN</name>
<keyword evidence="4" id="KW-1185">Reference proteome</keyword>
<evidence type="ECO:0000256" key="1">
    <source>
        <dbReference type="SAM" id="MobiDB-lite"/>
    </source>
</evidence>
<comment type="caution">
    <text evidence="3">The sequence shown here is derived from an EMBL/GenBank/DDBJ whole genome shotgun (WGS) entry which is preliminary data.</text>
</comment>
<evidence type="ECO:0008006" key="5">
    <source>
        <dbReference type="Google" id="ProtNLM"/>
    </source>
</evidence>
<dbReference type="Proteomes" id="UP001595836">
    <property type="component" value="Unassembled WGS sequence"/>
</dbReference>
<evidence type="ECO:0000256" key="2">
    <source>
        <dbReference type="SAM" id="Phobius"/>
    </source>
</evidence>
<evidence type="ECO:0000313" key="3">
    <source>
        <dbReference type="EMBL" id="MFC4756360.1"/>
    </source>
</evidence>
<proteinExistence type="predicted"/>
<feature type="region of interest" description="Disordered" evidence="1">
    <location>
        <begin position="64"/>
        <end position="97"/>
    </location>
</feature>
<feature type="transmembrane region" description="Helical" evidence="2">
    <location>
        <begin position="40"/>
        <end position="61"/>
    </location>
</feature>
<keyword evidence="2" id="KW-0472">Membrane</keyword>
<gene>
    <name evidence="3" type="ORF">ACFO7U_16430</name>
</gene>
<accession>A0ABV9PVL2</accession>
<protein>
    <recommendedName>
        <fullName evidence="5">DUF2530 domain-containing protein</fullName>
    </recommendedName>
</protein>
<keyword evidence="2" id="KW-1133">Transmembrane helix</keyword>
<dbReference type="EMBL" id="JBHSHP010000060">
    <property type="protein sequence ID" value="MFC4756360.1"/>
    <property type="molecule type" value="Genomic_DNA"/>
</dbReference>
<reference evidence="4" key="1">
    <citation type="journal article" date="2019" name="Int. J. Syst. Evol. Microbiol.">
        <title>The Global Catalogue of Microorganisms (GCM) 10K type strain sequencing project: providing services to taxonomists for standard genome sequencing and annotation.</title>
        <authorList>
            <consortium name="The Broad Institute Genomics Platform"/>
            <consortium name="The Broad Institute Genome Sequencing Center for Infectious Disease"/>
            <person name="Wu L."/>
            <person name="Ma J."/>
        </authorList>
    </citation>
    <scope>NUCLEOTIDE SEQUENCE [LARGE SCALE GENOMIC DNA]</scope>
    <source>
        <strain evidence="4">JCM 11882</strain>
    </source>
</reference>
<sequence length="97" mass="10741">MDEFREEPSKYVWRWTVWSWVCVGLAVLIVLMGITSYMSLTPWIIGAIAVAVIGGIGFGFVPRASLNQPRRPMTSSARRKAAAAKRQSAEKPGSDEK</sequence>